<evidence type="ECO:0000313" key="2">
    <source>
        <dbReference type="Proteomes" id="UP000005239"/>
    </source>
</evidence>
<name>A0A2A6CMV6_PRIPA</name>
<protein>
    <submittedName>
        <fullName evidence="1">Uncharacterized protein</fullName>
    </submittedName>
</protein>
<proteinExistence type="predicted"/>
<dbReference type="Proteomes" id="UP000005239">
    <property type="component" value="Unassembled WGS sequence"/>
</dbReference>
<dbReference type="AlphaFoldDB" id="A0A2A6CMV6"/>
<evidence type="ECO:0000313" key="1">
    <source>
        <dbReference type="EnsemblMetazoa" id="PPA29678.1"/>
    </source>
</evidence>
<sequence>MSAVHLDQILRSIGSCTVDAESLIPESQEWPLRRFQHGRTMLAPDKMRQRLYTVRSCPLDTIHDLGREGAAQCCDTIERRRRSSSAEPTLQLAAEQETRRRSHIRGALKFLSFQHEEKKYSLFAIRRQQLKFSAAKVEERNSPREKGRLGQIDVIHDIHDDCSSISEPTGLFNIVTVCRRIVVAAEFRRLLSAIRRTDGVNMIRHLQF</sequence>
<keyword evidence="2" id="KW-1185">Reference proteome</keyword>
<accession>A0A2A6CMV6</accession>
<gene>
    <name evidence="1" type="primary">WBGene00202547</name>
</gene>
<reference evidence="1" key="2">
    <citation type="submission" date="2022-06" db="UniProtKB">
        <authorList>
            <consortium name="EnsemblMetazoa"/>
        </authorList>
    </citation>
    <scope>IDENTIFICATION</scope>
    <source>
        <strain evidence="1">PS312</strain>
    </source>
</reference>
<accession>A0A8R1YI90</accession>
<organism evidence="1 2">
    <name type="scientific">Pristionchus pacificus</name>
    <name type="common">Parasitic nematode worm</name>
    <dbReference type="NCBI Taxonomy" id="54126"/>
    <lineage>
        <taxon>Eukaryota</taxon>
        <taxon>Metazoa</taxon>
        <taxon>Ecdysozoa</taxon>
        <taxon>Nematoda</taxon>
        <taxon>Chromadorea</taxon>
        <taxon>Rhabditida</taxon>
        <taxon>Rhabditina</taxon>
        <taxon>Diplogasteromorpha</taxon>
        <taxon>Diplogasteroidea</taxon>
        <taxon>Neodiplogasteridae</taxon>
        <taxon>Pristionchus</taxon>
    </lineage>
</organism>
<reference evidence="2" key="1">
    <citation type="journal article" date="2008" name="Nat. Genet.">
        <title>The Pristionchus pacificus genome provides a unique perspective on nematode lifestyle and parasitism.</title>
        <authorList>
            <person name="Dieterich C."/>
            <person name="Clifton S.W."/>
            <person name="Schuster L.N."/>
            <person name="Chinwalla A."/>
            <person name="Delehaunty K."/>
            <person name="Dinkelacker I."/>
            <person name="Fulton L."/>
            <person name="Fulton R."/>
            <person name="Godfrey J."/>
            <person name="Minx P."/>
            <person name="Mitreva M."/>
            <person name="Roeseler W."/>
            <person name="Tian H."/>
            <person name="Witte H."/>
            <person name="Yang S.P."/>
            <person name="Wilson R.K."/>
            <person name="Sommer R.J."/>
        </authorList>
    </citation>
    <scope>NUCLEOTIDE SEQUENCE [LARGE SCALE GENOMIC DNA]</scope>
    <source>
        <strain evidence="2">PS312</strain>
    </source>
</reference>
<dbReference type="EnsemblMetazoa" id="PPA29678.1">
    <property type="protein sequence ID" value="PPA29678.1"/>
    <property type="gene ID" value="WBGene00202547"/>
</dbReference>